<reference evidence="6 7" key="1">
    <citation type="submission" date="2024-10" db="EMBL/GenBank/DDBJ databases">
        <title>Updated reference genomes for cyclostephanoid diatoms.</title>
        <authorList>
            <person name="Roberts W.R."/>
            <person name="Alverson A.J."/>
        </authorList>
    </citation>
    <scope>NUCLEOTIDE SEQUENCE [LARGE SCALE GENOMIC DNA]</scope>
    <source>
        <strain evidence="6 7">AJA228-03</strain>
    </source>
</reference>
<evidence type="ECO:0000256" key="4">
    <source>
        <dbReference type="ARBA" id="ARBA00022737"/>
    </source>
</evidence>
<comment type="subcellular location">
    <subcellularLocation>
        <location evidence="1">Cytoplasm</location>
    </subcellularLocation>
</comment>
<evidence type="ECO:0000256" key="2">
    <source>
        <dbReference type="ARBA" id="ARBA00022490"/>
    </source>
</evidence>
<feature type="compositionally biased region" description="Polar residues" evidence="5">
    <location>
        <begin position="284"/>
        <end position="311"/>
    </location>
</feature>
<feature type="compositionally biased region" description="Polar residues" evidence="5">
    <location>
        <begin position="360"/>
        <end position="369"/>
    </location>
</feature>
<keyword evidence="3" id="KW-0433">Leucine-rich repeat</keyword>
<feature type="compositionally biased region" description="Polar residues" evidence="5">
    <location>
        <begin position="323"/>
        <end position="338"/>
    </location>
</feature>
<organism evidence="6 7">
    <name type="scientific">Cyclostephanos tholiformis</name>
    <dbReference type="NCBI Taxonomy" id="382380"/>
    <lineage>
        <taxon>Eukaryota</taxon>
        <taxon>Sar</taxon>
        <taxon>Stramenopiles</taxon>
        <taxon>Ochrophyta</taxon>
        <taxon>Bacillariophyta</taxon>
        <taxon>Coscinodiscophyceae</taxon>
        <taxon>Thalassiosirophycidae</taxon>
        <taxon>Stephanodiscales</taxon>
        <taxon>Stephanodiscaceae</taxon>
        <taxon>Cyclostephanos</taxon>
    </lineage>
</organism>
<feature type="compositionally biased region" description="Basic and acidic residues" evidence="5">
    <location>
        <begin position="78"/>
        <end position="90"/>
    </location>
</feature>
<dbReference type="InterPro" id="IPR001611">
    <property type="entry name" value="Leu-rich_rpt"/>
</dbReference>
<feature type="region of interest" description="Disordered" evidence="5">
    <location>
        <begin position="22"/>
        <end position="178"/>
    </location>
</feature>
<protein>
    <submittedName>
        <fullName evidence="6">Uncharacterized protein</fullName>
    </submittedName>
</protein>
<dbReference type="PROSITE" id="PS51450">
    <property type="entry name" value="LRR"/>
    <property type="match status" value="1"/>
</dbReference>
<dbReference type="EMBL" id="JALLPB020000157">
    <property type="protein sequence ID" value="KAL3816254.1"/>
    <property type="molecule type" value="Genomic_DNA"/>
</dbReference>
<keyword evidence="4" id="KW-0677">Repeat</keyword>
<name>A0ABD3RVM0_9STRA</name>
<feature type="non-terminal residue" evidence="6">
    <location>
        <position position="1"/>
    </location>
</feature>
<evidence type="ECO:0000256" key="5">
    <source>
        <dbReference type="SAM" id="MobiDB-lite"/>
    </source>
</evidence>
<keyword evidence="2" id="KW-0963">Cytoplasm</keyword>
<feature type="compositionally biased region" description="Polar residues" evidence="5">
    <location>
        <begin position="112"/>
        <end position="121"/>
    </location>
</feature>
<comment type="caution">
    <text evidence="6">The sequence shown here is derived from an EMBL/GenBank/DDBJ whole genome shotgun (WGS) entry which is preliminary data.</text>
</comment>
<feature type="compositionally biased region" description="Low complexity" evidence="5">
    <location>
        <begin position="1003"/>
        <end position="1013"/>
    </location>
</feature>
<feature type="region of interest" description="Disordered" evidence="5">
    <location>
        <begin position="215"/>
        <end position="261"/>
    </location>
</feature>
<feature type="compositionally biased region" description="Polar residues" evidence="5">
    <location>
        <begin position="65"/>
        <end position="74"/>
    </location>
</feature>
<feature type="region of interest" description="Disordered" evidence="5">
    <location>
        <begin position="1002"/>
        <end position="1030"/>
    </location>
</feature>
<dbReference type="PANTHER" id="PTHR15454:SF69">
    <property type="entry name" value="SERINE_THREONINE-PROTEIN KINASE 11-INTERACTING PROTEIN"/>
    <property type="match status" value="1"/>
</dbReference>
<evidence type="ECO:0000313" key="6">
    <source>
        <dbReference type="EMBL" id="KAL3816254.1"/>
    </source>
</evidence>
<evidence type="ECO:0000256" key="1">
    <source>
        <dbReference type="ARBA" id="ARBA00004496"/>
    </source>
</evidence>
<evidence type="ECO:0000256" key="3">
    <source>
        <dbReference type="ARBA" id="ARBA00022614"/>
    </source>
</evidence>
<feature type="compositionally biased region" description="Basic and acidic residues" evidence="5">
    <location>
        <begin position="1014"/>
        <end position="1025"/>
    </location>
</feature>
<proteinExistence type="predicted"/>
<dbReference type="Gene3D" id="3.80.10.10">
    <property type="entry name" value="Ribonuclease Inhibitor"/>
    <property type="match status" value="2"/>
</dbReference>
<evidence type="ECO:0000313" key="7">
    <source>
        <dbReference type="Proteomes" id="UP001530377"/>
    </source>
</evidence>
<dbReference type="PANTHER" id="PTHR15454">
    <property type="entry name" value="NISCHARIN RELATED"/>
    <property type="match status" value="1"/>
</dbReference>
<feature type="region of interest" description="Disordered" evidence="5">
    <location>
        <begin position="277"/>
        <end position="371"/>
    </location>
</feature>
<sequence>RWRHAERRLNHASTRACLYCRSMTDGSGDAPPVEVDDPSPSRGSATEMPSGGSDARGSDDDGPPNTNYSSSTIQEMEWPDHAISGEELRSEIGGSMDDDSVCILNGGHEDNNNAITPTSSVDGEAEKSERKGKSSMRNSCPNAVENDFKYGHGGSVQTARACDPPDEEVSGDGQSCRGRNVRWNEIEEGIENNGIDGNSISETRLSGALSCANVRNMPDRTTAPNIFELNQDEDFGEEKASSGILGELHDGSSCGEAQAGNDLPLDETIKAGVIEPRHKDATESGLNTDASEGNENKKQSTTSSSLASQDEMTPPPRSKDTRCSQSSGATPSDTTSLLTRGMSLFLRGSRQVRPTRNENDTNSVFSDMSQLDKYDDGPLRQHLEESGLVLLKRLIDFLSECPPAPDEGTENPILIGQSTAKSPKKRHRGLTLPATAIGWLSTQIYNSDNDDLKILGGCYQVPKQQLQCIEMLFKRVTTLRISGEAWPPPMYVPGKAAGDIVNTAKKSFATNLLSKFSGDPSSIAGDIADDASFETASTVPPQMSVTPFQRYYHELQSCPMVNMSFFPNATKVVIDGIPPNWVTNLDSLKTLEMFQMEKGCIIDINQLFFPSDIAEAHQRKCPDLSTGEGLSVNDEGRERISDVQKSPCSVVYFSLSKLRLSHCAIGETAGLRGRRTVPSLPAFSRFPNLVSLNISNNELFKTKTALAGLSSLPQLSSLNLSYNRLSRYVRPHIHYFFSGQNVIRDSIPPPTLHKPTILHLGNVTELFLTGNEISSTRGLDRIFSLERLTLDENNISQLTHIMGLANLPFLMNLDLKGNPFEVDDPASSRVKVFNLFREVRCGNLMKDATFRDMQRLLPVLDKELATKEELVALKELTFRTTVITMDSISADNNHGNANANTLDDRSEISIHMPDPNEGRRCIVKCSPPTLAHLRMTGSTAMEEKQARQRIKRFHGAVENDVNRQQVSIQFNMKELLTSIHPELDASDNYIIGDKDGIPNNFVSRASSFSSHQSQGKDKQTTERSKGNFPFGLPPALLAEADDDTWNPITLLDLTIPSVIPVEDAVIDVLDDDATETNCCLPSPIGDARVQISKAEVSSVGNDSNRADDGSADKPIKSMFDGIWEQSYRDNVGNSALDDIVSDEIKTPESLDFNAIEEHSQFGGNPDFGPLLVSNHLDLYFESFIFLKDSSEDEKRDVDLTGGEFLSPKIQMFKFDREQISNAMHFRERYIGVCKEYVLACGSYARLRLSPIRTPKRTFHGDTVIRAGKNVMISESRKYILCLSESALYFIIDDDITTKRSAGSKRSFPSRIPPNATFSDAFWPHALIRHPLDCLRGINIGFQFQRLILRFCVSNAKTSSSLEYTYVIVTANKSRTVSLLRKLDDRHIGLGTLIENDDKTFLDALGALESNEVVLHYQILRQFWKRGDREAPMRSFVLTDLKVYLIDESYFGDGTEPDEQSNERKNLGDVSLAIIDSAKLCRVTEVRAANEDPRKITLVILPQNKLKRSHRWRLICNDGEGAERLIDAVRKAIDAMT</sequence>
<keyword evidence="7" id="KW-1185">Reference proteome</keyword>
<accession>A0ABD3RVM0</accession>
<dbReference type="Proteomes" id="UP001530377">
    <property type="component" value="Unassembled WGS sequence"/>
</dbReference>
<dbReference type="GO" id="GO:0005737">
    <property type="term" value="C:cytoplasm"/>
    <property type="evidence" value="ECO:0007669"/>
    <property type="project" value="UniProtKB-SubCell"/>
</dbReference>
<gene>
    <name evidence="6" type="ORF">ACHAXA_000193</name>
</gene>
<dbReference type="InterPro" id="IPR032675">
    <property type="entry name" value="LRR_dom_sf"/>
</dbReference>
<dbReference type="SUPFAM" id="SSF52058">
    <property type="entry name" value="L domain-like"/>
    <property type="match status" value="1"/>
</dbReference>